<dbReference type="SMART" id="SM00212">
    <property type="entry name" value="UBCc"/>
    <property type="match status" value="1"/>
</dbReference>
<dbReference type="PANTHER" id="PTHR24067">
    <property type="entry name" value="UBIQUITIN-CONJUGATING ENZYME E2"/>
    <property type="match status" value="1"/>
</dbReference>
<dbReference type="SUPFAM" id="SSF54495">
    <property type="entry name" value="UBC-like"/>
    <property type="match status" value="1"/>
</dbReference>
<dbReference type="Pfam" id="PF00179">
    <property type="entry name" value="UQ_con"/>
    <property type="match status" value="1"/>
</dbReference>
<evidence type="ECO:0000256" key="4">
    <source>
        <dbReference type="ARBA" id="ARBA00022840"/>
    </source>
</evidence>
<name>A0A1B7T8M7_9ASCO</name>
<dbReference type="PROSITE" id="PS00183">
    <property type="entry name" value="UBC_1"/>
    <property type="match status" value="1"/>
</dbReference>
<dbReference type="GO" id="GO:0016740">
    <property type="term" value="F:transferase activity"/>
    <property type="evidence" value="ECO:0007669"/>
    <property type="project" value="UniProtKB-KW"/>
</dbReference>
<keyword evidence="2 7" id="KW-0547">Nucleotide-binding</keyword>
<dbReference type="AlphaFoldDB" id="A0A1B7T8M7"/>
<comment type="caution">
    <text evidence="9">The sequence shown here is derived from an EMBL/GenBank/DDBJ whole genome shotgun (WGS) entry which is preliminary data.</text>
</comment>
<gene>
    <name evidence="9" type="ORF">HANVADRAFT_11862</name>
</gene>
<dbReference type="EMBL" id="LXPE01000255">
    <property type="protein sequence ID" value="OBA25074.1"/>
    <property type="molecule type" value="Genomic_DNA"/>
</dbReference>
<protein>
    <submittedName>
        <fullName evidence="9">Ubiquitin-conjugating enzyme</fullName>
    </submittedName>
</protein>
<evidence type="ECO:0000313" key="10">
    <source>
        <dbReference type="Proteomes" id="UP000092321"/>
    </source>
</evidence>
<comment type="pathway">
    <text evidence="5">Protein modification.</text>
</comment>
<evidence type="ECO:0000256" key="1">
    <source>
        <dbReference type="ARBA" id="ARBA00022679"/>
    </source>
</evidence>
<proteinExistence type="inferred from homology"/>
<sequence>AISTKSNTNYIQRLQTELYNQMTTPSPPGISAFPSSEDSLTIWTATITGPSKTPYANLKFELNLTFPTTYPYKPPLVKFITKTFHPNIDSNGNVCLDILKNKWSAVYNIRTVLISLQVLLGDPNNDSPLNWVAAELWGKEDAFNKKILEMYDYKEEEED</sequence>
<evidence type="ECO:0000256" key="5">
    <source>
        <dbReference type="ARBA" id="ARBA00043952"/>
    </source>
</evidence>
<feature type="non-terminal residue" evidence="9">
    <location>
        <position position="159"/>
    </location>
</feature>
<organism evidence="9 10">
    <name type="scientific">Hanseniaspora valbyensis NRRL Y-1626</name>
    <dbReference type="NCBI Taxonomy" id="766949"/>
    <lineage>
        <taxon>Eukaryota</taxon>
        <taxon>Fungi</taxon>
        <taxon>Dikarya</taxon>
        <taxon>Ascomycota</taxon>
        <taxon>Saccharomycotina</taxon>
        <taxon>Saccharomycetes</taxon>
        <taxon>Saccharomycodales</taxon>
        <taxon>Saccharomycodaceae</taxon>
        <taxon>Hanseniaspora</taxon>
    </lineage>
</organism>
<dbReference type="GO" id="GO:0005524">
    <property type="term" value="F:ATP binding"/>
    <property type="evidence" value="ECO:0007669"/>
    <property type="project" value="UniProtKB-UniRule"/>
</dbReference>
<dbReference type="InterPro" id="IPR016135">
    <property type="entry name" value="UBQ-conjugating_enzyme/RWD"/>
</dbReference>
<dbReference type="InterPro" id="IPR000608">
    <property type="entry name" value="UBC"/>
</dbReference>
<keyword evidence="1" id="KW-0808">Transferase</keyword>
<keyword evidence="10" id="KW-1185">Reference proteome</keyword>
<keyword evidence="4 7" id="KW-0067">ATP-binding</keyword>
<evidence type="ECO:0000256" key="3">
    <source>
        <dbReference type="ARBA" id="ARBA00022786"/>
    </source>
</evidence>
<evidence type="ECO:0000313" key="9">
    <source>
        <dbReference type="EMBL" id="OBA25074.1"/>
    </source>
</evidence>
<dbReference type="Proteomes" id="UP000092321">
    <property type="component" value="Unassembled WGS sequence"/>
</dbReference>
<dbReference type="InterPro" id="IPR023313">
    <property type="entry name" value="UBQ-conjugating_AS"/>
</dbReference>
<dbReference type="Gene3D" id="3.10.110.10">
    <property type="entry name" value="Ubiquitin Conjugating Enzyme"/>
    <property type="match status" value="1"/>
</dbReference>
<evidence type="ECO:0000256" key="6">
    <source>
        <dbReference type="PROSITE-ProRule" id="PRU10133"/>
    </source>
</evidence>
<dbReference type="InterPro" id="IPR050113">
    <property type="entry name" value="Ub_conjugating_enzyme"/>
</dbReference>
<feature type="domain" description="UBC core" evidence="8">
    <location>
        <begin position="9"/>
        <end position="156"/>
    </location>
</feature>
<evidence type="ECO:0000256" key="7">
    <source>
        <dbReference type="RuleBase" id="RU362109"/>
    </source>
</evidence>
<keyword evidence="3 7" id="KW-0833">Ubl conjugation pathway</keyword>
<reference evidence="10" key="1">
    <citation type="journal article" date="2016" name="Proc. Natl. Acad. Sci. U.S.A.">
        <title>Comparative genomics of biotechnologically important yeasts.</title>
        <authorList>
            <person name="Riley R."/>
            <person name="Haridas S."/>
            <person name="Wolfe K.H."/>
            <person name="Lopes M.R."/>
            <person name="Hittinger C.T."/>
            <person name="Goeker M."/>
            <person name="Salamov A.A."/>
            <person name="Wisecaver J.H."/>
            <person name="Long T.M."/>
            <person name="Calvey C.H."/>
            <person name="Aerts A.L."/>
            <person name="Barry K.W."/>
            <person name="Choi C."/>
            <person name="Clum A."/>
            <person name="Coughlan A.Y."/>
            <person name="Deshpande S."/>
            <person name="Douglass A.P."/>
            <person name="Hanson S.J."/>
            <person name="Klenk H.-P."/>
            <person name="LaButti K.M."/>
            <person name="Lapidus A."/>
            <person name="Lindquist E.A."/>
            <person name="Lipzen A.M."/>
            <person name="Meier-Kolthoff J.P."/>
            <person name="Ohm R.A."/>
            <person name="Otillar R.P."/>
            <person name="Pangilinan J.L."/>
            <person name="Peng Y."/>
            <person name="Rokas A."/>
            <person name="Rosa C.A."/>
            <person name="Scheuner C."/>
            <person name="Sibirny A.A."/>
            <person name="Slot J.C."/>
            <person name="Stielow J.B."/>
            <person name="Sun H."/>
            <person name="Kurtzman C.P."/>
            <person name="Blackwell M."/>
            <person name="Grigoriev I.V."/>
            <person name="Jeffries T.W."/>
        </authorList>
    </citation>
    <scope>NUCLEOTIDE SEQUENCE [LARGE SCALE GENOMIC DNA]</scope>
    <source>
        <strain evidence="10">NRRL Y-1626</strain>
    </source>
</reference>
<evidence type="ECO:0000256" key="2">
    <source>
        <dbReference type="ARBA" id="ARBA00022741"/>
    </source>
</evidence>
<comment type="similarity">
    <text evidence="7">Belongs to the ubiquitin-conjugating enzyme family.</text>
</comment>
<feature type="non-terminal residue" evidence="9">
    <location>
        <position position="1"/>
    </location>
</feature>
<feature type="active site" description="Glycyl thioester intermediate" evidence="6">
    <location>
        <position position="95"/>
    </location>
</feature>
<accession>A0A1B7T8M7</accession>
<dbReference type="OrthoDB" id="10253686at2759"/>
<evidence type="ECO:0000259" key="8">
    <source>
        <dbReference type="PROSITE" id="PS50127"/>
    </source>
</evidence>
<dbReference type="PROSITE" id="PS50127">
    <property type="entry name" value="UBC_2"/>
    <property type="match status" value="1"/>
</dbReference>